<name>A0ABS7CB92_9BACL</name>
<gene>
    <name evidence="1" type="ORF">K0U00_29560</name>
</gene>
<keyword evidence="2" id="KW-1185">Reference proteome</keyword>
<comment type="caution">
    <text evidence="1">The sequence shown here is derived from an EMBL/GenBank/DDBJ whole genome shotgun (WGS) entry which is preliminary data.</text>
</comment>
<dbReference type="EMBL" id="JAHZIK010001107">
    <property type="protein sequence ID" value="MBW7458197.1"/>
    <property type="molecule type" value="Genomic_DNA"/>
</dbReference>
<evidence type="ECO:0000313" key="1">
    <source>
        <dbReference type="EMBL" id="MBW7458197.1"/>
    </source>
</evidence>
<feature type="non-terminal residue" evidence="1">
    <location>
        <position position="1"/>
    </location>
</feature>
<reference evidence="1 2" key="1">
    <citation type="submission" date="2021-07" db="EMBL/GenBank/DDBJ databases">
        <title>Paenibacillus radiodurans sp. nov., isolated from the southeastern edge of Tengger Desert.</title>
        <authorList>
            <person name="Zhang G."/>
        </authorList>
    </citation>
    <scope>NUCLEOTIDE SEQUENCE [LARGE SCALE GENOMIC DNA]</scope>
    <source>
        <strain evidence="1 2">CCM 7311</strain>
    </source>
</reference>
<evidence type="ECO:0000313" key="2">
    <source>
        <dbReference type="Proteomes" id="UP001519887"/>
    </source>
</evidence>
<sequence length="83" mass="9433">ARRLPGLDRLRHFIVMPVRASVHRGGIQLFPENSLGSASFFLIHISIAIILQHEKARLQSFMKTILSGSNYFAALVHLRRILK</sequence>
<proteinExistence type="predicted"/>
<protein>
    <submittedName>
        <fullName evidence="1">Uncharacterized protein</fullName>
    </submittedName>
</protein>
<organism evidence="1 2">
    <name type="scientific">Paenibacillus sepulcri</name>
    <dbReference type="NCBI Taxonomy" id="359917"/>
    <lineage>
        <taxon>Bacteria</taxon>
        <taxon>Bacillati</taxon>
        <taxon>Bacillota</taxon>
        <taxon>Bacilli</taxon>
        <taxon>Bacillales</taxon>
        <taxon>Paenibacillaceae</taxon>
        <taxon>Paenibacillus</taxon>
    </lineage>
</organism>
<dbReference type="Proteomes" id="UP001519887">
    <property type="component" value="Unassembled WGS sequence"/>
</dbReference>
<accession>A0ABS7CB92</accession>